<sequence length="81" mass="8976">MIFRGRRMGKGKRKRKQRGDDDDDDGGDDDDDEEDDEETRVESVAESKKATMAANRATRKGVASGQEAWRAVLSGKKGPFS</sequence>
<evidence type="ECO:0000256" key="1">
    <source>
        <dbReference type="SAM" id="MobiDB-lite"/>
    </source>
</evidence>
<proteinExistence type="predicted"/>
<reference evidence="3" key="1">
    <citation type="submission" date="2010-08" db="EMBL/GenBank/DDBJ databases">
        <authorList>
            <consortium name="Caenorhabditis japonica Sequencing Consortium"/>
            <person name="Wilson R.K."/>
        </authorList>
    </citation>
    <scope>NUCLEOTIDE SEQUENCE [LARGE SCALE GENOMIC DNA]</scope>
    <source>
        <strain evidence="3">DF5081</strain>
    </source>
</reference>
<protein>
    <submittedName>
        <fullName evidence="2">Uncharacterized protein</fullName>
    </submittedName>
</protein>
<name>A0A8R1EEW6_CAEJA</name>
<feature type="compositionally biased region" description="Acidic residues" evidence="1">
    <location>
        <begin position="20"/>
        <end position="39"/>
    </location>
</feature>
<evidence type="ECO:0000313" key="3">
    <source>
        <dbReference type="Proteomes" id="UP000005237"/>
    </source>
</evidence>
<dbReference type="EnsemblMetazoa" id="CJA33978.1">
    <property type="protein sequence ID" value="CJA33978.1"/>
    <property type="gene ID" value="WBGene00209825"/>
</dbReference>
<organism evidence="2 3">
    <name type="scientific">Caenorhabditis japonica</name>
    <dbReference type="NCBI Taxonomy" id="281687"/>
    <lineage>
        <taxon>Eukaryota</taxon>
        <taxon>Metazoa</taxon>
        <taxon>Ecdysozoa</taxon>
        <taxon>Nematoda</taxon>
        <taxon>Chromadorea</taxon>
        <taxon>Rhabditida</taxon>
        <taxon>Rhabditina</taxon>
        <taxon>Rhabditomorpha</taxon>
        <taxon>Rhabditoidea</taxon>
        <taxon>Rhabditidae</taxon>
        <taxon>Peloderinae</taxon>
        <taxon>Caenorhabditis</taxon>
    </lineage>
</organism>
<accession>A0A8R1EEW6</accession>
<keyword evidence="3" id="KW-1185">Reference proteome</keyword>
<evidence type="ECO:0000313" key="2">
    <source>
        <dbReference type="EnsemblMetazoa" id="CJA33978.1"/>
    </source>
</evidence>
<dbReference type="AlphaFoldDB" id="A0A8R1EEW6"/>
<feature type="compositionally biased region" description="Basic residues" evidence="1">
    <location>
        <begin position="1"/>
        <end position="17"/>
    </location>
</feature>
<reference evidence="2" key="2">
    <citation type="submission" date="2022-06" db="UniProtKB">
        <authorList>
            <consortium name="EnsemblMetazoa"/>
        </authorList>
    </citation>
    <scope>IDENTIFICATION</scope>
    <source>
        <strain evidence="2">DF5081</strain>
    </source>
</reference>
<dbReference type="Proteomes" id="UP000005237">
    <property type="component" value="Unassembled WGS sequence"/>
</dbReference>
<feature type="region of interest" description="Disordered" evidence="1">
    <location>
        <begin position="1"/>
        <end position="67"/>
    </location>
</feature>
<feature type="compositionally biased region" description="Basic and acidic residues" evidence="1">
    <location>
        <begin position="40"/>
        <end position="49"/>
    </location>
</feature>